<dbReference type="PANTHER" id="PTHR15549:SF26">
    <property type="entry name" value="AXIAL BUDDING PATTERN PROTEIN 2-RELATED"/>
    <property type="match status" value="1"/>
</dbReference>
<dbReference type="InterPro" id="IPR051694">
    <property type="entry name" value="Immunoregulatory_rcpt-like"/>
</dbReference>
<comment type="caution">
    <text evidence="7">The sequence shown here is derived from an EMBL/GenBank/DDBJ whole genome shotgun (WGS) entry which is preliminary data.</text>
</comment>
<keyword evidence="8" id="KW-1185">Reference proteome</keyword>
<evidence type="ECO:0000256" key="5">
    <source>
        <dbReference type="SAM" id="MobiDB-lite"/>
    </source>
</evidence>
<keyword evidence="3 6" id="KW-1133">Transmembrane helix</keyword>
<feature type="region of interest" description="Disordered" evidence="5">
    <location>
        <begin position="144"/>
        <end position="215"/>
    </location>
</feature>
<accession>A0ABR1QNG0</accession>
<keyword evidence="4 6" id="KW-0472">Membrane</keyword>
<sequence>MANLGTLPSPFFLSADCSQQIARTYYASSIYLLQGPPITFSGFTIVNNGATTVTPITASGGGINAYGVQLRYNAAALQSSTSSSSASPSSISSSSSAPTATDAAASSSGLSSGAAAGIGIGCAVGGIAILAAVVFLFLRGRRRQQQQPQQPYQGGPPTAHSSMMQQQQPIGDPHVMKSAGGYRNSHASISTYPQYSEQPVQEIGTTERQVQEMSG</sequence>
<gene>
    <name evidence="7" type="ORF">PG986_004747</name>
</gene>
<evidence type="ECO:0000256" key="4">
    <source>
        <dbReference type="ARBA" id="ARBA00023136"/>
    </source>
</evidence>
<evidence type="ECO:0000256" key="1">
    <source>
        <dbReference type="ARBA" id="ARBA00004167"/>
    </source>
</evidence>
<dbReference type="EMBL" id="JAQQWE010000003">
    <property type="protein sequence ID" value="KAK7959893.1"/>
    <property type="molecule type" value="Genomic_DNA"/>
</dbReference>
<dbReference type="GeneID" id="92074031"/>
<evidence type="ECO:0000313" key="7">
    <source>
        <dbReference type="EMBL" id="KAK7959893.1"/>
    </source>
</evidence>
<protein>
    <recommendedName>
        <fullName evidence="9">Mid2 domain-containing protein</fullName>
    </recommendedName>
</protein>
<keyword evidence="2 6" id="KW-0812">Transmembrane</keyword>
<dbReference type="Proteomes" id="UP001391051">
    <property type="component" value="Unassembled WGS sequence"/>
</dbReference>
<evidence type="ECO:0000256" key="6">
    <source>
        <dbReference type="SAM" id="Phobius"/>
    </source>
</evidence>
<evidence type="ECO:0000313" key="8">
    <source>
        <dbReference type="Proteomes" id="UP001391051"/>
    </source>
</evidence>
<feature type="compositionally biased region" description="Low complexity" evidence="5">
    <location>
        <begin position="145"/>
        <end position="157"/>
    </location>
</feature>
<evidence type="ECO:0000256" key="2">
    <source>
        <dbReference type="ARBA" id="ARBA00022692"/>
    </source>
</evidence>
<reference evidence="7 8" key="1">
    <citation type="submission" date="2023-01" db="EMBL/GenBank/DDBJ databases">
        <title>Analysis of 21 Apiospora genomes using comparative genomics revels a genus with tremendous synthesis potential of carbohydrate active enzymes and secondary metabolites.</title>
        <authorList>
            <person name="Sorensen T."/>
        </authorList>
    </citation>
    <scope>NUCLEOTIDE SEQUENCE [LARGE SCALE GENOMIC DNA]</scope>
    <source>
        <strain evidence="7 8">CBS 24483</strain>
    </source>
</reference>
<feature type="compositionally biased region" description="Polar residues" evidence="5">
    <location>
        <begin position="185"/>
        <end position="215"/>
    </location>
</feature>
<feature type="compositionally biased region" description="Polar residues" evidence="5">
    <location>
        <begin position="159"/>
        <end position="169"/>
    </location>
</feature>
<organism evidence="7 8">
    <name type="scientific">Apiospora aurea</name>
    <dbReference type="NCBI Taxonomy" id="335848"/>
    <lineage>
        <taxon>Eukaryota</taxon>
        <taxon>Fungi</taxon>
        <taxon>Dikarya</taxon>
        <taxon>Ascomycota</taxon>
        <taxon>Pezizomycotina</taxon>
        <taxon>Sordariomycetes</taxon>
        <taxon>Xylariomycetidae</taxon>
        <taxon>Amphisphaeriales</taxon>
        <taxon>Apiosporaceae</taxon>
        <taxon>Apiospora</taxon>
    </lineage>
</organism>
<dbReference type="PANTHER" id="PTHR15549">
    <property type="entry name" value="PAIRED IMMUNOGLOBULIN-LIKE TYPE 2 RECEPTOR"/>
    <property type="match status" value="1"/>
</dbReference>
<name>A0ABR1QNG0_9PEZI</name>
<feature type="transmembrane region" description="Helical" evidence="6">
    <location>
        <begin position="114"/>
        <end position="138"/>
    </location>
</feature>
<proteinExistence type="predicted"/>
<feature type="region of interest" description="Disordered" evidence="5">
    <location>
        <begin position="81"/>
        <end position="106"/>
    </location>
</feature>
<comment type="subcellular location">
    <subcellularLocation>
        <location evidence="1">Membrane</location>
        <topology evidence="1">Single-pass membrane protein</topology>
    </subcellularLocation>
</comment>
<evidence type="ECO:0008006" key="9">
    <source>
        <dbReference type="Google" id="ProtNLM"/>
    </source>
</evidence>
<dbReference type="RefSeq" id="XP_066703596.1">
    <property type="nucleotide sequence ID" value="XM_066840969.1"/>
</dbReference>
<evidence type="ECO:0000256" key="3">
    <source>
        <dbReference type="ARBA" id="ARBA00022989"/>
    </source>
</evidence>